<dbReference type="PANTHER" id="PTHR43547:SF2">
    <property type="entry name" value="HYBRID SIGNAL TRANSDUCTION HISTIDINE KINASE C"/>
    <property type="match status" value="1"/>
</dbReference>
<dbReference type="CDD" id="cd16917">
    <property type="entry name" value="HATPase_UhpB-NarQ-NarX-like"/>
    <property type="match status" value="1"/>
</dbReference>
<dbReference type="GO" id="GO:0046983">
    <property type="term" value="F:protein dimerization activity"/>
    <property type="evidence" value="ECO:0007669"/>
    <property type="project" value="InterPro"/>
</dbReference>
<dbReference type="Gene3D" id="2.60.40.10">
    <property type="entry name" value="Immunoglobulins"/>
    <property type="match status" value="1"/>
</dbReference>
<feature type="domain" description="Two component regulator three Y" evidence="4">
    <location>
        <begin position="240"/>
        <end position="303"/>
    </location>
</feature>
<evidence type="ECO:0000256" key="1">
    <source>
        <dbReference type="ARBA" id="ARBA00022553"/>
    </source>
</evidence>
<feature type="domain" description="Signal transduction histidine kinase subgroup 3 dimerisation and phosphoacceptor" evidence="5">
    <location>
        <begin position="355"/>
        <end position="419"/>
    </location>
</feature>
<dbReference type="InterPro" id="IPR036890">
    <property type="entry name" value="HATPase_C_sf"/>
</dbReference>
<dbReference type="EMBL" id="JAGQHR010000679">
    <property type="protein sequence ID" value="MCA9729398.1"/>
    <property type="molecule type" value="Genomic_DNA"/>
</dbReference>
<evidence type="ECO:0000259" key="4">
    <source>
        <dbReference type="Pfam" id="PF07495"/>
    </source>
</evidence>
<feature type="region of interest" description="Disordered" evidence="2">
    <location>
        <begin position="514"/>
        <end position="537"/>
    </location>
</feature>
<dbReference type="GO" id="GO:0016020">
    <property type="term" value="C:membrane"/>
    <property type="evidence" value="ECO:0007669"/>
    <property type="project" value="InterPro"/>
</dbReference>
<evidence type="ECO:0008006" key="8">
    <source>
        <dbReference type="Google" id="ProtNLM"/>
    </source>
</evidence>
<name>A0A956M1S3_UNCEI</name>
<dbReference type="GO" id="GO:0000155">
    <property type="term" value="F:phosphorelay sensor kinase activity"/>
    <property type="evidence" value="ECO:0007669"/>
    <property type="project" value="InterPro"/>
</dbReference>
<dbReference type="Gene3D" id="3.30.565.10">
    <property type="entry name" value="Histidine kinase-like ATPase, C-terminal domain"/>
    <property type="match status" value="1"/>
</dbReference>
<dbReference type="Pfam" id="PF07495">
    <property type="entry name" value="Y_Y_Y"/>
    <property type="match status" value="1"/>
</dbReference>
<dbReference type="Gene3D" id="1.20.5.1930">
    <property type="match status" value="1"/>
</dbReference>
<accession>A0A956M1S3</accession>
<dbReference type="InterPro" id="IPR011110">
    <property type="entry name" value="Reg_prop"/>
</dbReference>
<evidence type="ECO:0000256" key="2">
    <source>
        <dbReference type="SAM" id="MobiDB-lite"/>
    </source>
</evidence>
<feature type="domain" description="Histidine kinase/HSP90-like ATPase" evidence="3">
    <location>
        <begin position="467"/>
        <end position="566"/>
    </location>
</feature>
<dbReference type="Proteomes" id="UP000697710">
    <property type="component" value="Unassembled WGS sequence"/>
</dbReference>
<reference evidence="6" key="2">
    <citation type="journal article" date="2021" name="Microbiome">
        <title>Successional dynamics and alternative stable states in a saline activated sludge microbial community over 9 years.</title>
        <authorList>
            <person name="Wang Y."/>
            <person name="Ye J."/>
            <person name="Ju F."/>
            <person name="Liu L."/>
            <person name="Boyd J.A."/>
            <person name="Deng Y."/>
            <person name="Parks D.H."/>
            <person name="Jiang X."/>
            <person name="Yin X."/>
            <person name="Woodcroft B.J."/>
            <person name="Tyson G.W."/>
            <person name="Hugenholtz P."/>
            <person name="Polz M.F."/>
            <person name="Zhang T."/>
        </authorList>
    </citation>
    <scope>NUCLEOTIDE SEQUENCE</scope>
    <source>
        <strain evidence="6">HKST-UBA01</strain>
    </source>
</reference>
<evidence type="ECO:0000259" key="5">
    <source>
        <dbReference type="Pfam" id="PF07730"/>
    </source>
</evidence>
<dbReference type="InterPro" id="IPR011123">
    <property type="entry name" value="Y_Y_Y"/>
</dbReference>
<sequence length="591" mass="66185">DRDSVACGMRAFGATNDEHGLPSANVRALCEDRHGIVWIGTYVGGLSSYDPRTDTFRHYLFVEGDDRTPNSKSVTDILEDSSGRLWVGTYSSGLDLLDRETGRFRYFTVRDGLAGNKVDGILEDADGDLWITTNQGLSRFDPDRETFHDYDVRDGLQGDQFHVGSRTSTLDGELVFGGSNGYNRFLPENLTVNPLPPPIAITGFRLFDREVPLRGLRGEQGEIRLRPGADFFSFEFTALDFGNPEKNQYAYRLVGFDDDWIYSGARRYAAYTNLDPGRYVFRVKASNSDGIWNESGIAVPLRILPPFYRTWWFYLLAAVALGSSVWGTHRIRVAQQVRHSLAMERVRVAERELIREQISRDYHDALGHKITKISLFSALVQRQLGSADHPAVPYLQKVIDATQDLSRETRGFVWMLNPSKDRLYEVAAHLHEFGANLFEDTNVQVEVRGLDESLRSVRVPVEWKREISLLFREAFHNSLKHAECRNVRLEFDLRLAPAATLSIELLDDGRGIGENGHAGNGRTGGNGTPPVRNGNGLENMQRRAETAGGTLEIHSAGQGGTSVRFSCAIGPDPQNRGLWRPSVGRVESMES</sequence>
<dbReference type="SUPFAM" id="SSF55874">
    <property type="entry name" value="ATPase domain of HSP90 chaperone/DNA topoisomerase II/histidine kinase"/>
    <property type="match status" value="1"/>
</dbReference>
<protein>
    <recommendedName>
        <fullName evidence="8">Histidine kinase/HSP90-like ATPase domain-containing protein</fullName>
    </recommendedName>
</protein>
<evidence type="ECO:0000259" key="3">
    <source>
        <dbReference type="Pfam" id="PF02518"/>
    </source>
</evidence>
<dbReference type="InterPro" id="IPR011712">
    <property type="entry name" value="Sig_transdc_His_kin_sub3_dim/P"/>
</dbReference>
<dbReference type="Pfam" id="PF02518">
    <property type="entry name" value="HATPase_c"/>
    <property type="match status" value="1"/>
</dbReference>
<dbReference type="Gene3D" id="2.130.10.10">
    <property type="entry name" value="YVTN repeat-like/Quinoprotein amine dehydrogenase"/>
    <property type="match status" value="1"/>
</dbReference>
<proteinExistence type="predicted"/>
<evidence type="ECO:0000313" key="6">
    <source>
        <dbReference type="EMBL" id="MCA9729398.1"/>
    </source>
</evidence>
<dbReference type="PANTHER" id="PTHR43547">
    <property type="entry name" value="TWO-COMPONENT HISTIDINE KINASE"/>
    <property type="match status" value="1"/>
</dbReference>
<reference evidence="6" key="1">
    <citation type="submission" date="2020-04" db="EMBL/GenBank/DDBJ databases">
        <authorList>
            <person name="Zhang T."/>
        </authorList>
    </citation>
    <scope>NUCLEOTIDE SEQUENCE</scope>
    <source>
        <strain evidence="6">HKST-UBA01</strain>
    </source>
</reference>
<feature type="non-terminal residue" evidence="6">
    <location>
        <position position="1"/>
    </location>
</feature>
<keyword evidence="1" id="KW-0597">Phosphoprotein</keyword>
<dbReference type="CDD" id="cd00146">
    <property type="entry name" value="PKD"/>
    <property type="match status" value="1"/>
</dbReference>
<dbReference type="InterPro" id="IPR013783">
    <property type="entry name" value="Ig-like_fold"/>
</dbReference>
<feature type="compositionally biased region" description="Gly residues" evidence="2">
    <location>
        <begin position="514"/>
        <end position="527"/>
    </location>
</feature>
<comment type="caution">
    <text evidence="6">The sequence shown here is derived from an EMBL/GenBank/DDBJ whole genome shotgun (WGS) entry which is preliminary data.</text>
</comment>
<gene>
    <name evidence="6" type="ORF">KC729_17050</name>
</gene>
<organism evidence="6 7">
    <name type="scientific">Eiseniibacteriota bacterium</name>
    <dbReference type="NCBI Taxonomy" id="2212470"/>
    <lineage>
        <taxon>Bacteria</taxon>
        <taxon>Candidatus Eiseniibacteriota</taxon>
    </lineage>
</organism>
<evidence type="ECO:0000313" key="7">
    <source>
        <dbReference type="Proteomes" id="UP000697710"/>
    </source>
</evidence>
<dbReference type="InterPro" id="IPR015943">
    <property type="entry name" value="WD40/YVTN_repeat-like_dom_sf"/>
</dbReference>
<dbReference type="InterPro" id="IPR003594">
    <property type="entry name" value="HATPase_dom"/>
</dbReference>
<dbReference type="Pfam" id="PF07730">
    <property type="entry name" value="HisKA_3"/>
    <property type="match status" value="1"/>
</dbReference>
<dbReference type="AlphaFoldDB" id="A0A956M1S3"/>
<dbReference type="Pfam" id="PF07494">
    <property type="entry name" value="Reg_prop"/>
    <property type="match status" value="3"/>
</dbReference>
<dbReference type="SUPFAM" id="SSF63829">
    <property type="entry name" value="Calcium-dependent phosphotriesterase"/>
    <property type="match status" value="1"/>
</dbReference>